<dbReference type="InterPro" id="IPR002509">
    <property type="entry name" value="NODB_dom"/>
</dbReference>
<evidence type="ECO:0000313" key="4">
    <source>
        <dbReference type="EMBL" id="MBF9071333.1"/>
    </source>
</evidence>
<evidence type="ECO:0000256" key="1">
    <source>
        <dbReference type="ARBA" id="ARBA00004613"/>
    </source>
</evidence>
<name>A0A931BBT2_9ACTN</name>
<evidence type="ECO:0000313" key="5">
    <source>
        <dbReference type="Proteomes" id="UP000657385"/>
    </source>
</evidence>
<dbReference type="PROSITE" id="PS51677">
    <property type="entry name" value="NODB"/>
    <property type="match status" value="1"/>
</dbReference>
<dbReference type="SUPFAM" id="SSF88713">
    <property type="entry name" value="Glycoside hydrolase/deacetylase"/>
    <property type="match status" value="1"/>
</dbReference>
<organism evidence="4 5">
    <name type="scientific">Streptacidiphilus fuscans</name>
    <dbReference type="NCBI Taxonomy" id="2789292"/>
    <lineage>
        <taxon>Bacteria</taxon>
        <taxon>Bacillati</taxon>
        <taxon>Actinomycetota</taxon>
        <taxon>Actinomycetes</taxon>
        <taxon>Kitasatosporales</taxon>
        <taxon>Streptomycetaceae</taxon>
        <taxon>Streptacidiphilus</taxon>
    </lineage>
</organism>
<feature type="domain" description="NodB homology" evidence="3">
    <location>
        <begin position="53"/>
        <end position="226"/>
    </location>
</feature>
<comment type="subcellular location">
    <subcellularLocation>
        <location evidence="1">Secreted</location>
    </subcellularLocation>
</comment>
<comment type="caution">
    <text evidence="4">The sequence shown here is derived from an EMBL/GenBank/DDBJ whole genome shotgun (WGS) entry which is preliminary data.</text>
</comment>
<keyword evidence="5" id="KW-1185">Reference proteome</keyword>
<gene>
    <name evidence="4" type="ORF">I2501_25260</name>
</gene>
<dbReference type="PANTHER" id="PTHR34216:SF3">
    <property type="entry name" value="POLY-BETA-1,6-N-ACETYL-D-GLUCOSAMINE N-DEACETYLASE"/>
    <property type="match status" value="1"/>
</dbReference>
<dbReference type="PANTHER" id="PTHR34216">
    <property type="match status" value="1"/>
</dbReference>
<evidence type="ECO:0000259" key="3">
    <source>
        <dbReference type="PROSITE" id="PS51677"/>
    </source>
</evidence>
<accession>A0A931BBT2</accession>
<reference evidence="4" key="1">
    <citation type="submission" date="2020-11" db="EMBL/GenBank/DDBJ databases">
        <title>Isolation and identification of active actinomycetes.</title>
        <authorList>
            <person name="Yu B."/>
        </authorList>
    </citation>
    <scope>NUCLEOTIDE SEQUENCE</scope>
    <source>
        <strain evidence="4">NEAU-YB345</strain>
    </source>
</reference>
<protein>
    <submittedName>
        <fullName evidence="4">Polysaccharide deacetylase family protein</fullName>
    </submittedName>
</protein>
<keyword evidence="2" id="KW-0732">Signal</keyword>
<proteinExistence type="predicted"/>
<dbReference type="AlphaFoldDB" id="A0A931BBT2"/>
<dbReference type="InterPro" id="IPR051398">
    <property type="entry name" value="Polysacch_Deacetylase"/>
</dbReference>
<sequence length="226" mass="24861">MYHSVDSDEQDPYLLTVSPERFARQMDWLNRRKLRGVAMSELLRAHADGDAAGLVGLTFDDGYADFPREVVPVLRRHGFTATAYVVAGRMGGHNAWDADAPRKPLVTIAQVRAMASAGVEIGSHSLSHRRMPGLPAEELALETRRSKELLESVVEAPVAGFCYPYGLFDDAAMGAVREAGYGYGVGICHHSGTSRWALPRCYVGQRDGGLRLRAKRVRHTVRGLGW</sequence>
<dbReference type="GO" id="GO:0016810">
    <property type="term" value="F:hydrolase activity, acting on carbon-nitrogen (but not peptide) bonds"/>
    <property type="evidence" value="ECO:0007669"/>
    <property type="project" value="InterPro"/>
</dbReference>
<dbReference type="InterPro" id="IPR011330">
    <property type="entry name" value="Glyco_hydro/deAcase_b/a-brl"/>
</dbReference>
<dbReference type="Gene3D" id="3.20.20.370">
    <property type="entry name" value="Glycoside hydrolase/deacetylase"/>
    <property type="match status" value="1"/>
</dbReference>
<dbReference type="GO" id="GO:0005975">
    <property type="term" value="P:carbohydrate metabolic process"/>
    <property type="evidence" value="ECO:0007669"/>
    <property type="project" value="InterPro"/>
</dbReference>
<dbReference type="GO" id="GO:0005576">
    <property type="term" value="C:extracellular region"/>
    <property type="evidence" value="ECO:0007669"/>
    <property type="project" value="UniProtKB-SubCell"/>
</dbReference>
<dbReference type="CDD" id="cd10918">
    <property type="entry name" value="CE4_NodB_like_5s_6s"/>
    <property type="match status" value="1"/>
</dbReference>
<dbReference type="Pfam" id="PF01522">
    <property type="entry name" value="Polysacc_deac_1"/>
    <property type="match status" value="1"/>
</dbReference>
<evidence type="ECO:0000256" key="2">
    <source>
        <dbReference type="ARBA" id="ARBA00022729"/>
    </source>
</evidence>
<dbReference type="Proteomes" id="UP000657385">
    <property type="component" value="Unassembled WGS sequence"/>
</dbReference>
<dbReference type="EMBL" id="JADPRT010000011">
    <property type="protein sequence ID" value="MBF9071333.1"/>
    <property type="molecule type" value="Genomic_DNA"/>
</dbReference>